<keyword evidence="1" id="KW-0472">Membrane</keyword>
<proteinExistence type="predicted"/>
<keyword evidence="1" id="KW-1133">Transmembrane helix</keyword>
<gene>
    <name evidence="2" type="ORF">ALEPTO_LOCUS1356</name>
</gene>
<reference evidence="2" key="1">
    <citation type="submission" date="2021-06" db="EMBL/GenBank/DDBJ databases">
        <authorList>
            <person name="Kallberg Y."/>
            <person name="Tangrot J."/>
            <person name="Rosling A."/>
        </authorList>
    </citation>
    <scope>NUCLEOTIDE SEQUENCE</scope>
    <source>
        <strain evidence="2">FL130A</strain>
    </source>
</reference>
<keyword evidence="3" id="KW-1185">Reference proteome</keyword>
<name>A0A9N8VPE4_9GLOM</name>
<feature type="transmembrane region" description="Helical" evidence="1">
    <location>
        <begin position="12"/>
        <end position="29"/>
    </location>
</feature>
<evidence type="ECO:0000256" key="1">
    <source>
        <dbReference type="SAM" id="Phobius"/>
    </source>
</evidence>
<dbReference type="AlphaFoldDB" id="A0A9N8VPE4"/>
<sequence>MIKRMVQLYKKYCTILGFTILNIISYSGFREIGIRYVRISKCWEFRDKYWRFGIILDALWRVGIVVAGMLDGIHHIKARKFMTYTVRYQNLWLKK</sequence>
<accession>A0A9N8VPE4</accession>
<comment type="caution">
    <text evidence="2">The sequence shown here is derived from an EMBL/GenBank/DDBJ whole genome shotgun (WGS) entry which is preliminary data.</text>
</comment>
<dbReference type="Proteomes" id="UP000789508">
    <property type="component" value="Unassembled WGS sequence"/>
</dbReference>
<dbReference type="EMBL" id="CAJVPS010000144">
    <property type="protein sequence ID" value="CAG8457449.1"/>
    <property type="molecule type" value="Genomic_DNA"/>
</dbReference>
<evidence type="ECO:0000313" key="3">
    <source>
        <dbReference type="Proteomes" id="UP000789508"/>
    </source>
</evidence>
<keyword evidence="1" id="KW-0812">Transmembrane</keyword>
<organism evidence="2 3">
    <name type="scientific">Ambispora leptoticha</name>
    <dbReference type="NCBI Taxonomy" id="144679"/>
    <lineage>
        <taxon>Eukaryota</taxon>
        <taxon>Fungi</taxon>
        <taxon>Fungi incertae sedis</taxon>
        <taxon>Mucoromycota</taxon>
        <taxon>Glomeromycotina</taxon>
        <taxon>Glomeromycetes</taxon>
        <taxon>Archaeosporales</taxon>
        <taxon>Ambisporaceae</taxon>
        <taxon>Ambispora</taxon>
    </lineage>
</organism>
<feature type="transmembrane region" description="Helical" evidence="1">
    <location>
        <begin position="49"/>
        <end position="70"/>
    </location>
</feature>
<protein>
    <submittedName>
        <fullName evidence="2">5584_t:CDS:1</fullName>
    </submittedName>
</protein>
<evidence type="ECO:0000313" key="2">
    <source>
        <dbReference type="EMBL" id="CAG8457449.1"/>
    </source>
</evidence>